<dbReference type="EMBL" id="JALJOR010000005">
    <property type="protein sequence ID" value="KAK9817258.1"/>
    <property type="molecule type" value="Genomic_DNA"/>
</dbReference>
<evidence type="ECO:0000256" key="2">
    <source>
        <dbReference type="SAM" id="MobiDB-lite"/>
    </source>
</evidence>
<feature type="region of interest" description="Disordered" evidence="2">
    <location>
        <begin position="365"/>
        <end position="428"/>
    </location>
</feature>
<dbReference type="AlphaFoldDB" id="A0AAW1Q8A9"/>
<comment type="caution">
    <text evidence="5">The sequence shown here is derived from an EMBL/GenBank/DDBJ whole genome shotgun (WGS) entry which is preliminary data.</text>
</comment>
<feature type="transmembrane region" description="Helical" evidence="3">
    <location>
        <begin position="880"/>
        <end position="898"/>
    </location>
</feature>
<feature type="region of interest" description="Disordered" evidence="2">
    <location>
        <begin position="457"/>
        <end position="552"/>
    </location>
</feature>
<evidence type="ECO:0000256" key="3">
    <source>
        <dbReference type="SAM" id="Phobius"/>
    </source>
</evidence>
<evidence type="ECO:0000259" key="4">
    <source>
        <dbReference type="PROSITE" id="PS50011"/>
    </source>
</evidence>
<organism evidence="5 6">
    <name type="scientific">[Myrmecia] bisecta</name>
    <dbReference type="NCBI Taxonomy" id="41462"/>
    <lineage>
        <taxon>Eukaryota</taxon>
        <taxon>Viridiplantae</taxon>
        <taxon>Chlorophyta</taxon>
        <taxon>core chlorophytes</taxon>
        <taxon>Trebouxiophyceae</taxon>
        <taxon>Trebouxiales</taxon>
        <taxon>Trebouxiaceae</taxon>
        <taxon>Myrmecia</taxon>
    </lineage>
</organism>
<dbReference type="GO" id="GO:0043539">
    <property type="term" value="F:protein serine/threonine kinase activator activity"/>
    <property type="evidence" value="ECO:0007669"/>
    <property type="project" value="InterPro"/>
</dbReference>
<evidence type="ECO:0000313" key="5">
    <source>
        <dbReference type="EMBL" id="KAK9817258.1"/>
    </source>
</evidence>
<dbReference type="Pfam" id="PF11833">
    <property type="entry name" value="CPP1-like"/>
    <property type="match status" value="1"/>
</dbReference>
<evidence type="ECO:0000256" key="1">
    <source>
        <dbReference type="ARBA" id="ARBA00008874"/>
    </source>
</evidence>
<feature type="domain" description="Protein kinase" evidence="4">
    <location>
        <begin position="32"/>
        <end position="297"/>
    </location>
</feature>
<evidence type="ECO:0000313" key="6">
    <source>
        <dbReference type="Proteomes" id="UP001489004"/>
    </source>
</evidence>
<keyword evidence="3" id="KW-1133">Transmembrane helix</keyword>
<dbReference type="SMART" id="SM00220">
    <property type="entry name" value="S_TKc"/>
    <property type="match status" value="1"/>
</dbReference>
<protein>
    <recommendedName>
        <fullName evidence="4">Protein kinase domain-containing protein</fullName>
    </recommendedName>
</protein>
<dbReference type="GO" id="GO:0005524">
    <property type="term" value="F:ATP binding"/>
    <property type="evidence" value="ECO:0007669"/>
    <property type="project" value="InterPro"/>
</dbReference>
<keyword evidence="6" id="KW-1185">Reference proteome</keyword>
<name>A0AAW1Q8A9_9CHLO</name>
<dbReference type="PROSITE" id="PS50011">
    <property type="entry name" value="PROTEIN_KINASE_DOM"/>
    <property type="match status" value="1"/>
</dbReference>
<feature type="transmembrane region" description="Helical" evidence="3">
    <location>
        <begin position="795"/>
        <end position="825"/>
    </location>
</feature>
<dbReference type="PANTHER" id="PTHR48014:SF21">
    <property type="entry name" value="SERINE_THREONINE-PROTEIN KINASE FRAY2"/>
    <property type="match status" value="1"/>
</dbReference>
<keyword evidence="3" id="KW-0812">Transmembrane</keyword>
<feature type="compositionally biased region" description="Polar residues" evidence="2">
    <location>
        <begin position="525"/>
        <end position="536"/>
    </location>
</feature>
<dbReference type="Gene3D" id="1.10.510.10">
    <property type="entry name" value="Transferase(Phosphotransferase) domain 1"/>
    <property type="match status" value="1"/>
</dbReference>
<dbReference type="PANTHER" id="PTHR48014">
    <property type="entry name" value="SERINE/THREONINE-PROTEIN KINASE FRAY2"/>
    <property type="match status" value="1"/>
</dbReference>
<dbReference type="InterPro" id="IPR011009">
    <property type="entry name" value="Kinase-like_dom_sf"/>
</dbReference>
<keyword evidence="3" id="KW-0472">Membrane</keyword>
<dbReference type="Pfam" id="PF00069">
    <property type="entry name" value="Pkinase"/>
    <property type="match status" value="1"/>
</dbReference>
<accession>A0AAW1Q8A9</accession>
<dbReference type="FunFam" id="1.10.510.10:FF:000947">
    <property type="entry name" value="serine/threonine-protein kinase OSR1"/>
    <property type="match status" value="1"/>
</dbReference>
<dbReference type="GO" id="GO:0004672">
    <property type="term" value="F:protein kinase activity"/>
    <property type="evidence" value="ECO:0007669"/>
    <property type="project" value="InterPro"/>
</dbReference>
<dbReference type="Proteomes" id="UP001489004">
    <property type="component" value="Unassembled WGS sequence"/>
</dbReference>
<dbReference type="SUPFAM" id="SSF56112">
    <property type="entry name" value="Protein kinase-like (PK-like)"/>
    <property type="match status" value="1"/>
</dbReference>
<dbReference type="Gene3D" id="3.30.200.20">
    <property type="entry name" value="Phosphorylase Kinase, domain 1"/>
    <property type="match status" value="1"/>
</dbReference>
<proteinExistence type="inferred from homology"/>
<comment type="similarity">
    <text evidence="1">Belongs to the protein kinase superfamily. STE Ser/Thr protein kinase family. STE20 subfamily.</text>
</comment>
<sequence length="899" mass="99145">MDKARNFLHGSKSSQNLLAMQKREYPTSADEYELQEECGRGVSATVWRARCKTYDEIVAVKLLDLESVNCSLDEIIKEAQTMRQQLHPNVLPLHCSFVHQQNLWMVMPYVAGGSVLNIMKYAYSEGLEEPVIATILKEVLRGLDYMHKHGGIHRDVKAGNILIDNNGQVLLADFGVAATMERGGSWGNQQLARNTFVGTPCWMAPEVMEQTQGYNTLADIWSFGITILELAHGHAPFARFPPMKVLLMTIQNPPPTLESDSGKKHFSKAMRDIVQKCLVKDPTKRPTAAQLLEHKFFKTAHDPSYLVKHLLAGLPPVTERVRLMRTGKAPNTCVDNQEKMAQSQEAYVRGVSSWNFDVSALKASAASEGDSTPPGGLTPIAETPSVGLESGSSQQDLDVMDRISGVGTPSKDKAPPYKVPPKPGHKKQGRFEVYEGEAPPPMSPVLGNGVALMEQNVRPQTPESARPSTTSIDFEAGGSMRTSIDGDPGSRASDTGTEKTEKAKRKGRFQIVEDDFGDQRRPDQQRSVGRSASVSNMEAARGGAQQGQVSPTSQPVYALLPPLKDVLEGMAGHYELMKELVAAVQDTERGKQASLNTLLQEVAERHTQRPSREEHEKVKAEVAHLKDDNLKLKDSSSHPSSRRFCGQQHIGVPLRWQRCVRASDAALGAADLPPEPKQSSESYDIQVFPRIKERDPYRRLGVSHEASFEEVQDARNFLYAQYKAHGPSREAIEMAFDSILGDKMKVRHKYGFKPPRTGRKTDAAGDALRPSLIQRIKDRMEPSVPKTTLVNDGSIFVALGIWAAWQSASADPTLPLGAAICFCAWRLFDKRRKRNPDGPYFGNSPLWGALGATVLGLVAGGLLSWLLVQFSPIPPSFRPEAIGLFFMTLILGFVSIFLK</sequence>
<feature type="compositionally biased region" description="Polar residues" evidence="2">
    <location>
        <begin position="457"/>
        <end position="472"/>
    </location>
</feature>
<gene>
    <name evidence="5" type="ORF">WJX72_011944</name>
</gene>
<reference evidence="5 6" key="1">
    <citation type="journal article" date="2024" name="Nat. Commun.">
        <title>Phylogenomics reveals the evolutionary origins of lichenization in chlorophyte algae.</title>
        <authorList>
            <person name="Puginier C."/>
            <person name="Libourel C."/>
            <person name="Otte J."/>
            <person name="Skaloud P."/>
            <person name="Haon M."/>
            <person name="Grisel S."/>
            <person name="Petersen M."/>
            <person name="Berrin J.G."/>
            <person name="Delaux P.M."/>
            <person name="Dal Grande F."/>
            <person name="Keller J."/>
        </authorList>
    </citation>
    <scope>NUCLEOTIDE SEQUENCE [LARGE SCALE GENOMIC DNA]</scope>
    <source>
        <strain evidence="5 6">SAG 2043</strain>
    </source>
</reference>
<dbReference type="InterPro" id="IPR000719">
    <property type="entry name" value="Prot_kinase_dom"/>
</dbReference>
<feature type="transmembrane region" description="Helical" evidence="3">
    <location>
        <begin position="846"/>
        <end position="868"/>
    </location>
</feature>
<dbReference type="InterPro" id="IPR021788">
    <property type="entry name" value="CPP1-like"/>
</dbReference>
<dbReference type="InterPro" id="IPR047173">
    <property type="entry name" value="STRAD_A/B-like"/>
</dbReference>